<dbReference type="KEGG" id="poz:I0K15_15995"/>
<evidence type="ECO:0000313" key="7">
    <source>
        <dbReference type="Proteomes" id="UP000594800"/>
    </source>
</evidence>
<dbReference type="RefSeq" id="WP_196102486.1">
    <property type="nucleotide sequence ID" value="NZ_CP064942.1"/>
</dbReference>
<dbReference type="Gene3D" id="1.10.357.10">
    <property type="entry name" value="Tetracycline Repressor, domain 2"/>
    <property type="match status" value="1"/>
</dbReference>
<evidence type="ECO:0000256" key="4">
    <source>
        <dbReference type="PROSITE-ProRule" id="PRU00335"/>
    </source>
</evidence>
<keyword evidence="1" id="KW-0805">Transcription regulation</keyword>
<evidence type="ECO:0000256" key="2">
    <source>
        <dbReference type="ARBA" id="ARBA00023125"/>
    </source>
</evidence>
<feature type="DNA-binding region" description="H-T-H motif" evidence="4">
    <location>
        <begin position="42"/>
        <end position="61"/>
    </location>
</feature>
<evidence type="ECO:0000259" key="5">
    <source>
        <dbReference type="PROSITE" id="PS50977"/>
    </source>
</evidence>
<dbReference type="PANTHER" id="PTHR30055">
    <property type="entry name" value="HTH-TYPE TRANSCRIPTIONAL REGULATOR RUTR"/>
    <property type="match status" value="1"/>
</dbReference>
<keyword evidence="7" id="KW-1185">Reference proteome</keyword>
<dbReference type="PROSITE" id="PS50977">
    <property type="entry name" value="HTH_TETR_2"/>
    <property type="match status" value="1"/>
</dbReference>
<gene>
    <name evidence="6" type="ORF">I0K15_15995</name>
</gene>
<dbReference type="Pfam" id="PF00440">
    <property type="entry name" value="TetR_N"/>
    <property type="match status" value="1"/>
</dbReference>
<evidence type="ECO:0000256" key="3">
    <source>
        <dbReference type="ARBA" id="ARBA00023163"/>
    </source>
</evidence>
<sequence length="210" mass="23273">MVDIHDAPPWREPVQARSRARVAAILEAARTLIVEKNTTEVKITEVAQRASIPVGSLYQFFPSRSALVYRLCELEMMPIDAALADGLSRVGTLDDLAAGVEKQMRNGLATVRARPCLIVLLNCAGTDPAIRAANFRNTNANAERLAKRLKTLVRHPSRAPAVEALALLICHLWSDVIRLCLMLEDERRSNEIVTQYAGMLSRHLAGLDRR</sequence>
<keyword evidence="2 4" id="KW-0238">DNA-binding</keyword>
<dbReference type="AlphaFoldDB" id="A0A7S9LQS6"/>
<evidence type="ECO:0000313" key="6">
    <source>
        <dbReference type="EMBL" id="QPH53275.1"/>
    </source>
</evidence>
<dbReference type="GO" id="GO:0003700">
    <property type="term" value="F:DNA-binding transcription factor activity"/>
    <property type="evidence" value="ECO:0007669"/>
    <property type="project" value="TreeGrafter"/>
</dbReference>
<dbReference type="GO" id="GO:0000976">
    <property type="term" value="F:transcription cis-regulatory region binding"/>
    <property type="evidence" value="ECO:0007669"/>
    <property type="project" value="TreeGrafter"/>
</dbReference>
<dbReference type="InterPro" id="IPR009057">
    <property type="entry name" value="Homeodomain-like_sf"/>
</dbReference>
<feature type="domain" description="HTH tetR-type" evidence="5">
    <location>
        <begin position="19"/>
        <end position="79"/>
    </location>
</feature>
<organism evidence="6 7">
    <name type="scientific">Pontivivens ytuae</name>
    <dbReference type="NCBI Taxonomy" id="2789856"/>
    <lineage>
        <taxon>Bacteria</taxon>
        <taxon>Pseudomonadati</taxon>
        <taxon>Pseudomonadota</taxon>
        <taxon>Alphaproteobacteria</taxon>
        <taxon>Rhodobacterales</taxon>
        <taxon>Paracoccaceae</taxon>
        <taxon>Pontivivens</taxon>
    </lineage>
</organism>
<protein>
    <submittedName>
        <fullName evidence="6">TetR/AcrR family transcriptional regulator</fullName>
    </submittedName>
</protein>
<dbReference type="SUPFAM" id="SSF46689">
    <property type="entry name" value="Homeodomain-like"/>
    <property type="match status" value="1"/>
</dbReference>
<accession>A0A7S9LQS6</accession>
<dbReference type="InterPro" id="IPR050109">
    <property type="entry name" value="HTH-type_TetR-like_transc_reg"/>
</dbReference>
<dbReference type="Pfam" id="PF17928">
    <property type="entry name" value="TetR_C_22"/>
    <property type="match status" value="1"/>
</dbReference>
<reference evidence="6 7" key="1">
    <citation type="submission" date="2020-11" db="EMBL/GenBank/DDBJ databases">
        <title>Description of Pontivivens ytuae sp. nov. isolated from deep sea sediment of Mariana Trench.</title>
        <authorList>
            <person name="Wang Z."/>
            <person name="Sun Q.-L."/>
            <person name="Xu X.-D."/>
            <person name="Tang Y.-Z."/>
            <person name="Zhang J."/>
        </authorList>
    </citation>
    <scope>NUCLEOTIDE SEQUENCE [LARGE SCALE GENOMIC DNA]</scope>
    <source>
        <strain evidence="6 7">MT2928</strain>
    </source>
</reference>
<dbReference type="PANTHER" id="PTHR30055:SF234">
    <property type="entry name" value="HTH-TYPE TRANSCRIPTIONAL REGULATOR BETI"/>
    <property type="match status" value="1"/>
</dbReference>
<keyword evidence="3" id="KW-0804">Transcription</keyword>
<evidence type="ECO:0000256" key="1">
    <source>
        <dbReference type="ARBA" id="ARBA00023015"/>
    </source>
</evidence>
<dbReference type="InterPro" id="IPR041674">
    <property type="entry name" value="TetR_C_22"/>
</dbReference>
<name>A0A7S9LQS6_9RHOB</name>
<proteinExistence type="predicted"/>
<dbReference type="Proteomes" id="UP000594800">
    <property type="component" value="Chromosome"/>
</dbReference>
<dbReference type="PRINTS" id="PR00455">
    <property type="entry name" value="HTHTETR"/>
</dbReference>
<dbReference type="EMBL" id="CP064942">
    <property type="protein sequence ID" value="QPH53275.1"/>
    <property type="molecule type" value="Genomic_DNA"/>
</dbReference>
<dbReference type="InterPro" id="IPR001647">
    <property type="entry name" value="HTH_TetR"/>
</dbReference>